<evidence type="ECO:0000256" key="4">
    <source>
        <dbReference type="ARBA" id="ARBA00022825"/>
    </source>
</evidence>
<keyword evidence="10" id="KW-1185">Reference proteome</keyword>
<dbReference type="EMBL" id="CP030074">
    <property type="protein sequence ID" value="AWW43370.1"/>
    <property type="molecule type" value="Genomic_DNA"/>
</dbReference>
<geneLocation type="plasmid" evidence="9 10">
    <name>unnamed1</name>
</geneLocation>
<evidence type="ECO:0000256" key="6">
    <source>
        <dbReference type="SAM" id="Phobius"/>
    </source>
</evidence>
<keyword evidence="9" id="KW-0614">Plasmid</keyword>
<accession>A0A2Z4JEL9</accession>
<keyword evidence="6" id="KW-0812">Transmembrane</keyword>
<dbReference type="Pfam" id="PF00082">
    <property type="entry name" value="Peptidase_S8"/>
    <property type="match status" value="1"/>
</dbReference>
<proteinExistence type="inferred from homology"/>
<organism evidence="9 10">
    <name type="scientific">Streptomyces cadmiisoli</name>
    <dbReference type="NCBI Taxonomy" id="2184053"/>
    <lineage>
        <taxon>Bacteria</taxon>
        <taxon>Bacillati</taxon>
        <taxon>Actinomycetota</taxon>
        <taxon>Actinomycetes</taxon>
        <taxon>Kitasatosporales</taxon>
        <taxon>Streptomycetaceae</taxon>
        <taxon>Streptomyces</taxon>
        <taxon>Streptomyces aurantiacus group</taxon>
    </lineage>
</organism>
<evidence type="ECO:0000313" key="10">
    <source>
        <dbReference type="Proteomes" id="UP000249616"/>
    </source>
</evidence>
<evidence type="ECO:0000256" key="2">
    <source>
        <dbReference type="ARBA" id="ARBA00022670"/>
    </source>
</evidence>
<dbReference type="GO" id="GO:0006508">
    <property type="term" value="P:proteolysis"/>
    <property type="evidence" value="ECO:0007669"/>
    <property type="project" value="UniProtKB-KW"/>
</dbReference>
<dbReference type="PANTHER" id="PTHR43806:SF11">
    <property type="entry name" value="CEREVISIN-RELATED"/>
    <property type="match status" value="1"/>
</dbReference>
<feature type="domain" description="Peptidase S8/S53" evidence="8">
    <location>
        <begin position="97"/>
        <end position="327"/>
    </location>
</feature>
<evidence type="ECO:0000259" key="8">
    <source>
        <dbReference type="Pfam" id="PF00082"/>
    </source>
</evidence>
<dbReference type="PROSITE" id="PS51892">
    <property type="entry name" value="SUBTILASE"/>
    <property type="match status" value="1"/>
</dbReference>
<keyword evidence="4" id="KW-0720">Serine protease</keyword>
<feature type="chain" id="PRO_5016236258" evidence="7">
    <location>
        <begin position="43"/>
        <end position="407"/>
    </location>
</feature>
<evidence type="ECO:0000313" key="9">
    <source>
        <dbReference type="EMBL" id="AWW43370.1"/>
    </source>
</evidence>
<dbReference type="PANTHER" id="PTHR43806">
    <property type="entry name" value="PEPTIDASE S8"/>
    <property type="match status" value="1"/>
</dbReference>
<dbReference type="KEGG" id="scad:DN051_43165"/>
<dbReference type="InterPro" id="IPR000209">
    <property type="entry name" value="Peptidase_S8/S53_dom"/>
</dbReference>
<dbReference type="GO" id="GO:0004252">
    <property type="term" value="F:serine-type endopeptidase activity"/>
    <property type="evidence" value="ECO:0007669"/>
    <property type="project" value="InterPro"/>
</dbReference>
<evidence type="ECO:0000256" key="5">
    <source>
        <dbReference type="PROSITE-ProRule" id="PRU01240"/>
    </source>
</evidence>
<protein>
    <submittedName>
        <fullName evidence="9">Peptidase</fullName>
    </submittedName>
</protein>
<dbReference type="InterPro" id="IPR015500">
    <property type="entry name" value="Peptidase_S8_subtilisin-rel"/>
</dbReference>
<feature type="signal peptide" evidence="7">
    <location>
        <begin position="1"/>
        <end position="42"/>
    </location>
</feature>
<reference evidence="10" key="1">
    <citation type="submission" date="2018-06" db="EMBL/GenBank/DDBJ databases">
        <authorList>
            <person name="Li K."/>
        </authorList>
    </citation>
    <scope>NUCLEOTIDE SEQUENCE [LARGE SCALE GENOMIC DNA]</scope>
    <source>
        <strain evidence="10">ZFG47</strain>
        <plasmid evidence="10">unnamed1</plasmid>
    </source>
</reference>
<keyword evidence="6" id="KW-1133">Transmembrane helix</keyword>
<keyword evidence="7" id="KW-0732">Signal</keyword>
<dbReference type="SUPFAM" id="SSF52743">
    <property type="entry name" value="Subtilisin-like"/>
    <property type="match status" value="1"/>
</dbReference>
<keyword evidence="2" id="KW-0645">Protease</keyword>
<feature type="transmembrane region" description="Helical" evidence="6">
    <location>
        <begin position="376"/>
        <end position="395"/>
    </location>
</feature>
<dbReference type="AlphaFoldDB" id="A0A2Z4JEL9"/>
<dbReference type="Proteomes" id="UP000249616">
    <property type="component" value="Plasmid unnamed1"/>
</dbReference>
<dbReference type="Gene3D" id="3.40.50.200">
    <property type="entry name" value="Peptidase S8/S53 domain"/>
    <property type="match status" value="1"/>
</dbReference>
<evidence type="ECO:0000256" key="7">
    <source>
        <dbReference type="SAM" id="SignalP"/>
    </source>
</evidence>
<gene>
    <name evidence="9" type="ORF">DN051_43165</name>
</gene>
<dbReference type="PRINTS" id="PR00723">
    <property type="entry name" value="SUBTILISIN"/>
</dbReference>
<dbReference type="InterPro" id="IPR036852">
    <property type="entry name" value="Peptidase_S8/S53_dom_sf"/>
</dbReference>
<keyword evidence="6" id="KW-0472">Membrane</keyword>
<evidence type="ECO:0000256" key="1">
    <source>
        <dbReference type="ARBA" id="ARBA00011073"/>
    </source>
</evidence>
<evidence type="ECO:0000256" key="3">
    <source>
        <dbReference type="ARBA" id="ARBA00022801"/>
    </source>
</evidence>
<keyword evidence="3" id="KW-0378">Hydrolase</keyword>
<comment type="caution">
    <text evidence="5">Lacks conserved residue(s) required for the propagation of feature annotation.</text>
</comment>
<sequence length="407" mass="40851">MPSAPDPMGRSCARRACSGGTAAGLVSAAAALSLLLPLPAFAAGRDTARAEPVELPVMPAVLEDGDPCTGSSSRMVRAEPAYQRTLNLQQAWRFSRGGGVEVAVVDTGVATGTARLAGRVTPVSGTDDCVGHGSFLAGIVAAAPATATRFSGVAPDARILAVRGTDQRGTATASTLAAGIRAAADAGAQVILVGPALARKSSELTGAVEHAAARDALVVAAASPPLRRGEEPGTARDYWPAAQRGVLSVVGTAQDGSLPDGTAVPKDADLSAPGSGVIGVGPRGNGYFIGSGSPLAAAFVAGAAALVRDRYPELSADATAERLTRTAYPADVPRMDVYAALSSAAAGREPVAEPPLVPARIPSDEPTENAVRRGTLLAGAGAVTAGAVAWAGLVVRLRRRRRHGTTD</sequence>
<name>A0A2Z4JEL9_9ACTN</name>
<comment type="similarity">
    <text evidence="1 5">Belongs to the peptidase S8 family.</text>
</comment>
<dbReference type="InterPro" id="IPR050131">
    <property type="entry name" value="Peptidase_S8_subtilisin-like"/>
</dbReference>